<evidence type="ECO:0000313" key="4">
    <source>
        <dbReference type="Proteomes" id="UP000548632"/>
    </source>
</evidence>
<gene>
    <name evidence="3" type="ORF">HUK38_03595</name>
</gene>
<dbReference type="Pfam" id="PF00581">
    <property type="entry name" value="Rhodanese"/>
    <property type="match status" value="1"/>
</dbReference>
<dbReference type="AlphaFoldDB" id="A0A839H8H8"/>
<name>A0A839H8H8_9GAMM</name>
<dbReference type="Proteomes" id="UP000548632">
    <property type="component" value="Unassembled WGS sequence"/>
</dbReference>
<evidence type="ECO:0000256" key="1">
    <source>
        <dbReference type="SAM" id="Phobius"/>
    </source>
</evidence>
<comment type="caution">
    <text evidence="3">The sequence shown here is derived from an EMBL/GenBank/DDBJ whole genome shotgun (WGS) entry which is preliminary data.</text>
</comment>
<feature type="domain" description="Rhodanese" evidence="2">
    <location>
        <begin position="48"/>
        <end position="138"/>
    </location>
</feature>
<sequence length="139" mass="15201">MFVQLLEFVGNHWVLFIALAVVVGLLTHNFIVGSKGVVDPAGATELINRRDATVIDVRASADFAKGHIMNAVNIPMNGFKNQTAALTKYRDKPIVISCHSGNQSQLACILLRKAGFPEVYNLRGGIMAWQNANLPLTRK</sequence>
<dbReference type="InterPro" id="IPR036873">
    <property type="entry name" value="Rhodanese-like_dom_sf"/>
</dbReference>
<dbReference type="SMART" id="SM00450">
    <property type="entry name" value="RHOD"/>
    <property type="match status" value="1"/>
</dbReference>
<evidence type="ECO:0000259" key="2">
    <source>
        <dbReference type="PROSITE" id="PS50206"/>
    </source>
</evidence>
<dbReference type="InterPro" id="IPR050229">
    <property type="entry name" value="GlpE_sulfurtransferase"/>
</dbReference>
<dbReference type="PANTHER" id="PTHR43031:SF18">
    <property type="entry name" value="RHODANESE-RELATED SULFURTRANSFERASES"/>
    <property type="match status" value="1"/>
</dbReference>
<dbReference type="CDD" id="cd00158">
    <property type="entry name" value="RHOD"/>
    <property type="match status" value="1"/>
</dbReference>
<organism evidence="3 4">
    <name type="scientific">Thiospirillum jenense</name>
    <dbReference type="NCBI Taxonomy" id="1653858"/>
    <lineage>
        <taxon>Bacteria</taxon>
        <taxon>Pseudomonadati</taxon>
        <taxon>Pseudomonadota</taxon>
        <taxon>Gammaproteobacteria</taxon>
        <taxon>Chromatiales</taxon>
        <taxon>Chromatiaceae</taxon>
        <taxon>Thiospirillum</taxon>
    </lineage>
</organism>
<feature type="transmembrane region" description="Helical" evidence="1">
    <location>
        <begin position="12"/>
        <end position="32"/>
    </location>
</feature>
<keyword evidence="4" id="KW-1185">Reference proteome</keyword>
<dbReference type="RefSeq" id="WP_182582556.1">
    <property type="nucleotide sequence ID" value="NZ_JABVCQ010000006.1"/>
</dbReference>
<proteinExistence type="predicted"/>
<accession>A0A839H8H8</accession>
<dbReference type="SUPFAM" id="SSF52821">
    <property type="entry name" value="Rhodanese/Cell cycle control phosphatase"/>
    <property type="match status" value="1"/>
</dbReference>
<keyword evidence="1" id="KW-0812">Transmembrane</keyword>
<evidence type="ECO:0000313" key="3">
    <source>
        <dbReference type="EMBL" id="MBB1125314.1"/>
    </source>
</evidence>
<dbReference type="Gene3D" id="3.40.250.10">
    <property type="entry name" value="Rhodanese-like domain"/>
    <property type="match status" value="1"/>
</dbReference>
<dbReference type="PROSITE" id="PS50206">
    <property type="entry name" value="RHODANESE_3"/>
    <property type="match status" value="1"/>
</dbReference>
<dbReference type="InterPro" id="IPR001763">
    <property type="entry name" value="Rhodanese-like_dom"/>
</dbReference>
<keyword evidence="1" id="KW-0472">Membrane</keyword>
<reference evidence="3 4" key="1">
    <citation type="journal article" date="2020" name="Arch. Microbiol.">
        <title>The genome sequence of the giant phototrophic gammaproteobacterium Thiospirillum jenense gives insight into its physiological properties and phylogenetic relationships.</title>
        <authorList>
            <person name="Imhoff J.F."/>
            <person name="Meyer T.E."/>
            <person name="Kyndt J.A."/>
        </authorList>
    </citation>
    <scope>NUCLEOTIDE SEQUENCE [LARGE SCALE GENOMIC DNA]</scope>
    <source>
        <strain evidence="3 4">DSM 216</strain>
    </source>
</reference>
<dbReference type="PANTHER" id="PTHR43031">
    <property type="entry name" value="FAD-DEPENDENT OXIDOREDUCTASE"/>
    <property type="match status" value="1"/>
</dbReference>
<protein>
    <submittedName>
        <fullName evidence="3">Rhodanese-like domain-containing protein</fullName>
    </submittedName>
</protein>
<dbReference type="EMBL" id="JABVCQ010000006">
    <property type="protein sequence ID" value="MBB1125314.1"/>
    <property type="molecule type" value="Genomic_DNA"/>
</dbReference>
<keyword evidence="1" id="KW-1133">Transmembrane helix</keyword>